<evidence type="ECO:0000256" key="3">
    <source>
        <dbReference type="ARBA" id="ARBA00022989"/>
    </source>
</evidence>
<dbReference type="EMBL" id="BLLK01000023">
    <property type="protein sequence ID" value="GFH47815.1"/>
    <property type="molecule type" value="Genomic_DNA"/>
</dbReference>
<organism evidence="7 8">
    <name type="scientific">Chaetoceros tenuissimus</name>
    <dbReference type="NCBI Taxonomy" id="426638"/>
    <lineage>
        <taxon>Eukaryota</taxon>
        <taxon>Sar</taxon>
        <taxon>Stramenopiles</taxon>
        <taxon>Ochrophyta</taxon>
        <taxon>Bacillariophyta</taxon>
        <taxon>Coscinodiscophyceae</taxon>
        <taxon>Chaetocerotophycidae</taxon>
        <taxon>Chaetocerotales</taxon>
        <taxon>Chaetocerotaceae</taxon>
        <taxon>Chaetoceros</taxon>
    </lineage>
</organism>
<gene>
    <name evidence="7" type="ORF">CTEN210_04291</name>
</gene>
<dbReference type="SUPFAM" id="SSF103481">
    <property type="entry name" value="Multidrug resistance efflux transporter EmrE"/>
    <property type="match status" value="1"/>
</dbReference>
<name>A0AAD3CMJ6_9STRA</name>
<evidence type="ECO:0000313" key="7">
    <source>
        <dbReference type="EMBL" id="GFH47815.1"/>
    </source>
</evidence>
<evidence type="ECO:0000256" key="1">
    <source>
        <dbReference type="ARBA" id="ARBA00004141"/>
    </source>
</evidence>
<evidence type="ECO:0000256" key="2">
    <source>
        <dbReference type="ARBA" id="ARBA00022692"/>
    </source>
</evidence>
<reference evidence="7 8" key="1">
    <citation type="journal article" date="2021" name="Sci. Rep.">
        <title>The genome of the diatom Chaetoceros tenuissimus carries an ancient integrated fragment of an extant virus.</title>
        <authorList>
            <person name="Hongo Y."/>
            <person name="Kimura K."/>
            <person name="Takaki Y."/>
            <person name="Yoshida Y."/>
            <person name="Baba S."/>
            <person name="Kobayashi G."/>
            <person name="Nagasaki K."/>
            <person name="Hano T."/>
            <person name="Tomaru Y."/>
        </authorList>
    </citation>
    <scope>NUCLEOTIDE SEQUENCE [LARGE SCALE GENOMIC DNA]</scope>
    <source>
        <strain evidence="7 8">NIES-3715</strain>
    </source>
</reference>
<dbReference type="Proteomes" id="UP001054902">
    <property type="component" value="Unassembled WGS sequence"/>
</dbReference>
<feature type="transmembrane region" description="Helical" evidence="6">
    <location>
        <begin position="36"/>
        <end position="57"/>
    </location>
</feature>
<keyword evidence="8" id="KW-1185">Reference proteome</keyword>
<protein>
    <submittedName>
        <fullName evidence="7">Uncharacterized protein</fullName>
    </submittedName>
</protein>
<keyword evidence="2 6" id="KW-0812">Transmembrane</keyword>
<dbReference type="GO" id="GO:0000139">
    <property type="term" value="C:Golgi membrane"/>
    <property type="evidence" value="ECO:0007669"/>
    <property type="project" value="InterPro"/>
</dbReference>
<keyword evidence="3 6" id="KW-1133">Transmembrane helix</keyword>
<feature type="transmembrane region" description="Helical" evidence="6">
    <location>
        <begin position="187"/>
        <end position="208"/>
    </location>
</feature>
<feature type="transmembrane region" description="Helical" evidence="6">
    <location>
        <begin position="98"/>
        <end position="121"/>
    </location>
</feature>
<comment type="subcellular location">
    <subcellularLocation>
        <location evidence="1">Membrane</location>
        <topology evidence="1">Multi-pass membrane protein</topology>
    </subcellularLocation>
</comment>
<dbReference type="GO" id="GO:0015165">
    <property type="term" value="F:pyrimidine nucleotide-sugar transmembrane transporter activity"/>
    <property type="evidence" value="ECO:0007669"/>
    <property type="project" value="InterPro"/>
</dbReference>
<comment type="caution">
    <text evidence="7">The sequence shown here is derived from an EMBL/GenBank/DDBJ whole genome shotgun (WGS) entry which is preliminary data.</text>
</comment>
<dbReference type="Pfam" id="PF04142">
    <property type="entry name" value="Nuc_sug_transp"/>
    <property type="match status" value="1"/>
</dbReference>
<dbReference type="NCBIfam" id="TIGR00803">
    <property type="entry name" value="nst"/>
    <property type="match status" value="1"/>
</dbReference>
<feature type="transmembrane region" description="Helical" evidence="6">
    <location>
        <begin position="220"/>
        <end position="237"/>
    </location>
</feature>
<feature type="transmembrane region" description="Helical" evidence="6">
    <location>
        <begin position="249"/>
        <end position="272"/>
    </location>
</feature>
<feature type="compositionally biased region" description="Basic and acidic residues" evidence="5">
    <location>
        <begin position="691"/>
        <end position="700"/>
    </location>
</feature>
<dbReference type="AlphaFoldDB" id="A0AAD3CMJ6"/>
<accession>A0AAD3CMJ6</accession>
<dbReference type="InterPro" id="IPR037185">
    <property type="entry name" value="EmrE-like"/>
</dbReference>
<evidence type="ECO:0000256" key="6">
    <source>
        <dbReference type="SAM" id="Phobius"/>
    </source>
</evidence>
<dbReference type="PANTHER" id="PTHR10231">
    <property type="entry name" value="NUCLEOTIDE-SUGAR TRANSMEMBRANE TRANSPORTER"/>
    <property type="match status" value="1"/>
</dbReference>
<dbReference type="InterPro" id="IPR007271">
    <property type="entry name" value="Nuc_sug_transpt"/>
</dbReference>
<feature type="region of interest" description="Disordered" evidence="5">
    <location>
        <begin position="685"/>
        <end position="719"/>
    </location>
</feature>
<feature type="transmembrane region" description="Helical" evidence="6">
    <location>
        <begin position="12"/>
        <end position="29"/>
    </location>
</feature>
<feature type="transmembrane region" description="Helical" evidence="6">
    <location>
        <begin position="150"/>
        <end position="167"/>
    </location>
</feature>
<proteinExistence type="predicted"/>
<sequence>MVTALNAKNLSFLAVVVQNSLLVLLIRYSKTRQHTSYLSSVAVWSAEIVKILISIILEKIHLKSIQSSKNGGSNHSLSLGKVAKDMFVMKPFQESMKLLIPAFLYLLQNNLLFFALANLSVPTYQVTNQGKILTTALASRFMLSKQISKMQYISLFLLAFGVAIVNLSEYHSSTTDANKKQNPLLGLLAVLLSCVTSAICGVYFELIVKTNAQISVHRRNFQLAFWSFLMATGSIIMNDGQIIKQKGLFQGFDGIVLLVILCQSLNGLLVSLMLKYADAILKGFATSVAIVLSTALSILVFHANVSFIFYIGAGMVGVSLKLYSKYPVSVSTPAYVEHYYKRISSHGFRTSRSLIFILGMMIMTATSLQGQHEVTSNSGYSKQYDFVPVKATMSPHDDITRIDAAKDEKDTCTALNLTKYEPVKTIGYRKTKRSFLQRIKCLFFSKCSWYTEVKSEPPPVDHNQIETSIHKAGCLFFQCEKNATLCDNSNPTNYNGDKPPCCVHILRDIAREFDAEMCRIGVNYIATFGTLLGLIRSDRLIPWTGDMDYIIPSKAAANAMIHLWDTNKTGLKHVHQGINRMCITSDFANGELAKWNVSAPGPSQTIEGQMCGDDGGTLYKCGFPYVDFYVGRDHPVYKGEYNAFAHCRNMKTDLFPTQRKLFYNGSLFQRVPPNPEQILRTYYGQHWKSPPPKDDRDPHGAEQFCPYGPQVTFTESLER</sequence>
<evidence type="ECO:0000256" key="5">
    <source>
        <dbReference type="SAM" id="MobiDB-lite"/>
    </source>
</evidence>
<evidence type="ECO:0000313" key="8">
    <source>
        <dbReference type="Proteomes" id="UP001054902"/>
    </source>
</evidence>
<evidence type="ECO:0000256" key="4">
    <source>
        <dbReference type="ARBA" id="ARBA00023136"/>
    </source>
</evidence>
<keyword evidence="4 6" id="KW-0472">Membrane</keyword>
<feature type="transmembrane region" description="Helical" evidence="6">
    <location>
        <begin position="279"/>
        <end position="301"/>
    </location>
</feature>